<dbReference type="Proteomes" id="UP000887013">
    <property type="component" value="Unassembled WGS sequence"/>
</dbReference>
<dbReference type="CDD" id="cd11418">
    <property type="entry name" value="bHLH_TS_ASCL"/>
    <property type="match status" value="1"/>
</dbReference>
<evidence type="ECO:0000259" key="2">
    <source>
        <dbReference type="PROSITE" id="PS50888"/>
    </source>
</evidence>
<name>A0A8X6NWW0_NEPPI</name>
<reference evidence="3" key="1">
    <citation type="submission" date="2020-08" db="EMBL/GenBank/DDBJ databases">
        <title>Multicomponent nature underlies the extraordinary mechanical properties of spider dragline silk.</title>
        <authorList>
            <person name="Kono N."/>
            <person name="Nakamura H."/>
            <person name="Mori M."/>
            <person name="Yoshida Y."/>
            <person name="Ohtoshi R."/>
            <person name="Malay A.D."/>
            <person name="Moran D.A.P."/>
            <person name="Tomita M."/>
            <person name="Numata K."/>
            <person name="Arakawa K."/>
        </authorList>
    </citation>
    <scope>NUCLEOTIDE SEQUENCE</scope>
</reference>
<protein>
    <submittedName>
        <fullName evidence="3">BHLH domain-containing protein</fullName>
    </submittedName>
</protein>
<keyword evidence="1" id="KW-0238">DNA-binding</keyword>
<dbReference type="PROSITE" id="PS50888">
    <property type="entry name" value="BHLH"/>
    <property type="match status" value="1"/>
</dbReference>
<dbReference type="InterPro" id="IPR050283">
    <property type="entry name" value="E-box_TF_Regulators"/>
</dbReference>
<accession>A0A8X6NWW0</accession>
<dbReference type="SMART" id="SM00353">
    <property type="entry name" value="HLH"/>
    <property type="match status" value="1"/>
</dbReference>
<dbReference type="Pfam" id="PF00010">
    <property type="entry name" value="HLH"/>
    <property type="match status" value="1"/>
</dbReference>
<evidence type="ECO:0000256" key="1">
    <source>
        <dbReference type="ARBA" id="ARBA00023125"/>
    </source>
</evidence>
<evidence type="ECO:0000313" key="3">
    <source>
        <dbReference type="EMBL" id="GFT36147.1"/>
    </source>
</evidence>
<dbReference type="GO" id="GO:0046983">
    <property type="term" value="F:protein dimerization activity"/>
    <property type="evidence" value="ECO:0007669"/>
    <property type="project" value="InterPro"/>
</dbReference>
<dbReference type="GO" id="GO:0000977">
    <property type="term" value="F:RNA polymerase II transcription regulatory region sequence-specific DNA binding"/>
    <property type="evidence" value="ECO:0007669"/>
    <property type="project" value="TreeGrafter"/>
</dbReference>
<keyword evidence="4" id="KW-1185">Reference proteome</keyword>
<dbReference type="InterPro" id="IPR011598">
    <property type="entry name" value="bHLH_dom"/>
</dbReference>
<dbReference type="SUPFAM" id="SSF47459">
    <property type="entry name" value="HLH, helix-loop-helix DNA-binding domain"/>
    <property type="match status" value="1"/>
</dbReference>
<organism evidence="3 4">
    <name type="scientific">Nephila pilipes</name>
    <name type="common">Giant wood spider</name>
    <name type="synonym">Nephila maculata</name>
    <dbReference type="NCBI Taxonomy" id="299642"/>
    <lineage>
        <taxon>Eukaryota</taxon>
        <taxon>Metazoa</taxon>
        <taxon>Ecdysozoa</taxon>
        <taxon>Arthropoda</taxon>
        <taxon>Chelicerata</taxon>
        <taxon>Arachnida</taxon>
        <taxon>Araneae</taxon>
        <taxon>Araneomorphae</taxon>
        <taxon>Entelegynae</taxon>
        <taxon>Araneoidea</taxon>
        <taxon>Nephilidae</taxon>
        <taxon>Nephila</taxon>
    </lineage>
</organism>
<dbReference type="GO" id="GO:0000981">
    <property type="term" value="F:DNA-binding transcription factor activity, RNA polymerase II-specific"/>
    <property type="evidence" value="ECO:0007669"/>
    <property type="project" value="TreeGrafter"/>
</dbReference>
<dbReference type="PANTHER" id="PTHR23349">
    <property type="entry name" value="BASIC HELIX-LOOP-HELIX TRANSCRIPTION FACTOR, TWIST"/>
    <property type="match status" value="1"/>
</dbReference>
<evidence type="ECO:0000313" key="4">
    <source>
        <dbReference type="Proteomes" id="UP000887013"/>
    </source>
</evidence>
<sequence>MADYSPFPQIKVFLTDEGRRKKGCYKHIPHKDKPPHLVARRNARERRRVEAVNSAFAQLRKCVPIENRTKRLSKVKTLHRAIEYINGLEALLQQANLSNVPGRDPSQFHELEDFLESDGNVVNKENENQSWSTFTTSCESNYWTPYKQEFSGSITS</sequence>
<dbReference type="EMBL" id="BMAW01013869">
    <property type="protein sequence ID" value="GFT36147.1"/>
    <property type="molecule type" value="Genomic_DNA"/>
</dbReference>
<proteinExistence type="predicted"/>
<gene>
    <name evidence="3" type="primary">AVEN_192050_1</name>
    <name evidence="3" type="ORF">NPIL_339921</name>
</gene>
<dbReference type="InterPro" id="IPR036638">
    <property type="entry name" value="HLH_DNA-bd_sf"/>
</dbReference>
<comment type="caution">
    <text evidence="3">The sequence shown here is derived from an EMBL/GenBank/DDBJ whole genome shotgun (WGS) entry which is preliminary data.</text>
</comment>
<feature type="domain" description="BHLH" evidence="2">
    <location>
        <begin position="36"/>
        <end position="88"/>
    </location>
</feature>
<dbReference type="GO" id="GO:0032502">
    <property type="term" value="P:developmental process"/>
    <property type="evidence" value="ECO:0007669"/>
    <property type="project" value="TreeGrafter"/>
</dbReference>
<dbReference type="OrthoDB" id="6241467at2759"/>
<dbReference type="Gene3D" id="4.10.280.10">
    <property type="entry name" value="Helix-loop-helix DNA-binding domain"/>
    <property type="match status" value="1"/>
</dbReference>
<dbReference type="PANTHER" id="PTHR23349:SF108">
    <property type="entry name" value="BHLH DOMAIN-CONTAINING PROTEIN"/>
    <property type="match status" value="1"/>
</dbReference>
<dbReference type="AlphaFoldDB" id="A0A8X6NWW0"/>